<dbReference type="OrthoDB" id="3935740at2759"/>
<dbReference type="AlphaFoldDB" id="A0A1Y1Z4F7"/>
<dbReference type="Pfam" id="PF06951">
    <property type="entry name" value="PLA2G12"/>
    <property type="match status" value="1"/>
</dbReference>
<dbReference type="InterPro" id="IPR036444">
    <property type="entry name" value="PLipase_A2_dom_sf"/>
</dbReference>
<feature type="signal peptide" evidence="3">
    <location>
        <begin position="1"/>
        <end position="21"/>
    </location>
</feature>
<dbReference type="PROSITE" id="PS00118">
    <property type="entry name" value="PA2_HIS"/>
    <property type="match status" value="1"/>
</dbReference>
<evidence type="ECO:0000313" key="4">
    <source>
        <dbReference type="EMBL" id="ORY04994.1"/>
    </source>
</evidence>
<dbReference type="InterPro" id="IPR033113">
    <property type="entry name" value="PLA2_histidine"/>
</dbReference>
<dbReference type="Proteomes" id="UP000193498">
    <property type="component" value="Unassembled WGS sequence"/>
</dbReference>
<protein>
    <recommendedName>
        <fullName evidence="6">Phospholipase A2</fullName>
    </recommendedName>
</protein>
<dbReference type="GO" id="GO:0005576">
    <property type="term" value="C:extracellular region"/>
    <property type="evidence" value="ECO:0007669"/>
    <property type="project" value="UniProtKB-SubCell"/>
</dbReference>
<dbReference type="GO" id="GO:0004623">
    <property type="term" value="F:phospholipase A2 activity"/>
    <property type="evidence" value="ECO:0007669"/>
    <property type="project" value="InterPro"/>
</dbReference>
<evidence type="ECO:0000256" key="1">
    <source>
        <dbReference type="ARBA" id="ARBA00004613"/>
    </source>
</evidence>
<dbReference type="GO" id="GO:0050482">
    <property type="term" value="P:arachidonate secretion"/>
    <property type="evidence" value="ECO:0007669"/>
    <property type="project" value="InterPro"/>
</dbReference>
<dbReference type="GO" id="GO:0006644">
    <property type="term" value="P:phospholipid metabolic process"/>
    <property type="evidence" value="ECO:0007669"/>
    <property type="project" value="InterPro"/>
</dbReference>
<comment type="caution">
    <text evidence="4">The sequence shown here is derived from an EMBL/GenBank/DDBJ whole genome shotgun (WGS) entry which is preliminary data.</text>
</comment>
<dbReference type="PANTHER" id="PTHR12824">
    <property type="entry name" value="GROUP XII SECRETORY PHOSPHOLIPASE A2 FAMILY MEMBER"/>
    <property type="match status" value="1"/>
</dbReference>
<name>A0A1Y1Z4F7_9FUNG</name>
<dbReference type="GO" id="GO:0005509">
    <property type="term" value="F:calcium ion binding"/>
    <property type="evidence" value="ECO:0007669"/>
    <property type="project" value="InterPro"/>
</dbReference>
<accession>A0A1Y1Z4F7</accession>
<evidence type="ECO:0000256" key="3">
    <source>
        <dbReference type="SAM" id="SignalP"/>
    </source>
</evidence>
<dbReference type="GO" id="GO:0016042">
    <property type="term" value="P:lipid catabolic process"/>
    <property type="evidence" value="ECO:0007669"/>
    <property type="project" value="InterPro"/>
</dbReference>
<dbReference type="InParanoid" id="A0A1Y1Z4F7"/>
<dbReference type="InterPro" id="IPR010711">
    <property type="entry name" value="PLA2G12"/>
</dbReference>
<keyword evidence="3" id="KW-0732">Signal</keyword>
<evidence type="ECO:0008006" key="6">
    <source>
        <dbReference type="Google" id="ProtNLM"/>
    </source>
</evidence>
<dbReference type="PANTHER" id="PTHR12824:SF8">
    <property type="entry name" value="GXIVSPLA2, ISOFORM A"/>
    <property type="match status" value="1"/>
</dbReference>
<dbReference type="SUPFAM" id="SSF48619">
    <property type="entry name" value="Phospholipase A2, PLA2"/>
    <property type="match status" value="1"/>
</dbReference>
<organism evidence="4 5">
    <name type="scientific">Basidiobolus meristosporus CBS 931.73</name>
    <dbReference type="NCBI Taxonomy" id="1314790"/>
    <lineage>
        <taxon>Eukaryota</taxon>
        <taxon>Fungi</taxon>
        <taxon>Fungi incertae sedis</taxon>
        <taxon>Zoopagomycota</taxon>
        <taxon>Entomophthoromycotina</taxon>
        <taxon>Basidiobolomycetes</taxon>
        <taxon>Basidiobolales</taxon>
        <taxon>Basidiobolaceae</taxon>
        <taxon>Basidiobolus</taxon>
    </lineage>
</organism>
<comment type="subcellular location">
    <subcellularLocation>
        <location evidence="1">Secreted</location>
    </subcellularLocation>
</comment>
<feature type="chain" id="PRO_5012485909" description="Phospholipase A2" evidence="3">
    <location>
        <begin position="22"/>
        <end position="138"/>
    </location>
</feature>
<keyword evidence="5" id="KW-1185">Reference proteome</keyword>
<reference evidence="4 5" key="1">
    <citation type="submission" date="2016-07" db="EMBL/GenBank/DDBJ databases">
        <title>Pervasive Adenine N6-methylation of Active Genes in Fungi.</title>
        <authorList>
            <consortium name="DOE Joint Genome Institute"/>
            <person name="Mondo S.J."/>
            <person name="Dannebaum R.O."/>
            <person name="Kuo R.C."/>
            <person name="Labutti K."/>
            <person name="Haridas S."/>
            <person name="Kuo A."/>
            <person name="Salamov A."/>
            <person name="Ahrendt S.R."/>
            <person name="Lipzen A."/>
            <person name="Sullivan W."/>
            <person name="Andreopoulos W.B."/>
            <person name="Clum A."/>
            <person name="Lindquist E."/>
            <person name="Daum C."/>
            <person name="Ramamoorthy G.K."/>
            <person name="Gryganskyi A."/>
            <person name="Culley D."/>
            <person name="Magnuson J.K."/>
            <person name="James T.Y."/>
            <person name="O'Malley M.A."/>
            <person name="Stajich J.E."/>
            <person name="Spatafora J.W."/>
            <person name="Visel A."/>
            <person name="Grigoriev I.V."/>
        </authorList>
    </citation>
    <scope>NUCLEOTIDE SEQUENCE [LARGE SCALE GENOMIC DNA]</scope>
    <source>
        <strain evidence="4 5">CBS 931.73</strain>
    </source>
</reference>
<dbReference type="Gene3D" id="1.20.90.10">
    <property type="entry name" value="Phospholipase A2 domain"/>
    <property type="match status" value="1"/>
</dbReference>
<evidence type="ECO:0000313" key="5">
    <source>
        <dbReference type="Proteomes" id="UP000193498"/>
    </source>
</evidence>
<sequence>MFISRSASAIVFLQLLIATLAKECNVCPPEKPNLIPIPNAPKPTENGCGPQGLGALVPDYLFTNCCAVHDFCYSNCNETKKSCDDQFLQCMNQVCDEKRKKFPRLCQKIATVYHKVVAADSSCKYYQKSIPKYCSCTK</sequence>
<keyword evidence="2" id="KW-0964">Secreted</keyword>
<proteinExistence type="predicted"/>
<gene>
    <name evidence="4" type="ORF">K493DRAFT_311138</name>
</gene>
<evidence type="ECO:0000256" key="2">
    <source>
        <dbReference type="ARBA" id="ARBA00022525"/>
    </source>
</evidence>
<dbReference type="EMBL" id="MCFE01000029">
    <property type="protein sequence ID" value="ORY04994.1"/>
    <property type="molecule type" value="Genomic_DNA"/>
</dbReference>